<dbReference type="FunFam" id="3.40.50.720:FF:000094">
    <property type="entry name" value="Bifunctional protein FolD"/>
    <property type="match status" value="1"/>
</dbReference>
<dbReference type="EC" id="3.5.4.9" evidence="14"/>
<evidence type="ECO:0000259" key="12">
    <source>
        <dbReference type="Pfam" id="PF00763"/>
    </source>
</evidence>
<dbReference type="InterPro" id="IPR036291">
    <property type="entry name" value="NAD(P)-bd_dom_sf"/>
</dbReference>
<comment type="pathway">
    <text evidence="1">One-carbon metabolism; tetrahydrofolate interconversion.</text>
</comment>
<dbReference type="GO" id="GO:0004488">
    <property type="term" value="F:methylenetetrahydrofolate dehydrogenase (NADP+) activity"/>
    <property type="evidence" value="ECO:0007669"/>
    <property type="project" value="UniProtKB-EC"/>
</dbReference>
<protein>
    <submittedName>
        <fullName evidence="14">Methylenetetrahydrofolate dehydrogenase (NADP+) / Methenyltetrahydrofolate cyclohydrolase</fullName>
        <ecNumber evidence="14">1.5.1.5</ecNumber>
        <ecNumber evidence="14">3.5.4.9</ecNumber>
    </submittedName>
</protein>
<name>A0A1W1D455_9ZZZZ</name>
<gene>
    <name evidence="14" type="ORF">MNB_SM-3-706</name>
</gene>
<dbReference type="InterPro" id="IPR020631">
    <property type="entry name" value="THF_DH/CycHdrlase_NAD-bd_dom"/>
</dbReference>
<keyword evidence="7" id="KW-0521">NADP</keyword>
<dbReference type="SUPFAM" id="SSF51735">
    <property type="entry name" value="NAD(P)-binding Rossmann-fold domains"/>
    <property type="match status" value="1"/>
</dbReference>
<dbReference type="Gene3D" id="3.40.50.10860">
    <property type="entry name" value="Leucine Dehydrogenase, chain A, domain 1"/>
    <property type="match status" value="1"/>
</dbReference>
<dbReference type="HAMAP" id="MF_01576">
    <property type="entry name" value="THF_DHG_CYH"/>
    <property type="match status" value="1"/>
</dbReference>
<evidence type="ECO:0000256" key="1">
    <source>
        <dbReference type="ARBA" id="ARBA00004777"/>
    </source>
</evidence>
<evidence type="ECO:0000256" key="9">
    <source>
        <dbReference type="ARBA" id="ARBA00023102"/>
    </source>
</evidence>
<dbReference type="Pfam" id="PF02882">
    <property type="entry name" value="THF_DHG_CYH_C"/>
    <property type="match status" value="1"/>
</dbReference>
<feature type="domain" description="Tetrahydrofolate dehydrogenase/cyclohydrolase catalytic" evidence="12">
    <location>
        <begin position="14"/>
        <end position="129"/>
    </location>
</feature>
<organism evidence="14">
    <name type="scientific">hydrothermal vent metagenome</name>
    <dbReference type="NCBI Taxonomy" id="652676"/>
    <lineage>
        <taxon>unclassified sequences</taxon>
        <taxon>metagenomes</taxon>
        <taxon>ecological metagenomes</taxon>
    </lineage>
</organism>
<dbReference type="GO" id="GO:0035999">
    <property type="term" value="P:tetrahydrofolate interconversion"/>
    <property type="evidence" value="ECO:0007669"/>
    <property type="project" value="TreeGrafter"/>
</dbReference>
<keyword evidence="11" id="KW-0511">Multifunctional enzyme</keyword>
<dbReference type="FunFam" id="3.40.50.10860:FF:000005">
    <property type="entry name" value="C-1-tetrahydrofolate synthase, cytoplasmic, putative"/>
    <property type="match status" value="1"/>
</dbReference>
<dbReference type="GO" id="GO:0006164">
    <property type="term" value="P:purine nucleotide biosynthetic process"/>
    <property type="evidence" value="ECO:0007669"/>
    <property type="project" value="UniProtKB-KW"/>
</dbReference>
<evidence type="ECO:0000259" key="13">
    <source>
        <dbReference type="Pfam" id="PF02882"/>
    </source>
</evidence>
<dbReference type="EMBL" id="FPHP01000031">
    <property type="protein sequence ID" value="SFV75389.1"/>
    <property type="molecule type" value="Genomic_DNA"/>
</dbReference>
<dbReference type="NCBIfam" id="NF008058">
    <property type="entry name" value="PRK10792.1"/>
    <property type="match status" value="1"/>
</dbReference>
<dbReference type="GO" id="GO:0005829">
    <property type="term" value="C:cytosol"/>
    <property type="evidence" value="ECO:0007669"/>
    <property type="project" value="TreeGrafter"/>
</dbReference>
<evidence type="ECO:0000256" key="5">
    <source>
        <dbReference type="ARBA" id="ARBA00022755"/>
    </source>
</evidence>
<accession>A0A1W1D455</accession>
<dbReference type="GO" id="GO:0000105">
    <property type="term" value="P:L-histidine biosynthetic process"/>
    <property type="evidence" value="ECO:0007669"/>
    <property type="project" value="UniProtKB-KW"/>
</dbReference>
<dbReference type="NCBIfam" id="NF010783">
    <property type="entry name" value="PRK14186.1"/>
    <property type="match status" value="1"/>
</dbReference>
<dbReference type="GO" id="GO:0004477">
    <property type="term" value="F:methenyltetrahydrofolate cyclohydrolase activity"/>
    <property type="evidence" value="ECO:0007669"/>
    <property type="project" value="UniProtKB-EC"/>
</dbReference>
<evidence type="ECO:0000256" key="10">
    <source>
        <dbReference type="ARBA" id="ARBA00023167"/>
    </source>
</evidence>
<keyword evidence="9" id="KW-0368">Histidine biosynthesis</keyword>
<keyword evidence="3" id="KW-0554">One-carbon metabolism</keyword>
<dbReference type="Gene3D" id="3.40.50.720">
    <property type="entry name" value="NAD(P)-binding Rossmann-like Domain"/>
    <property type="match status" value="1"/>
</dbReference>
<dbReference type="NCBIfam" id="NF010780">
    <property type="entry name" value="PRK14183.1"/>
    <property type="match status" value="1"/>
</dbReference>
<keyword evidence="10" id="KW-0486">Methionine biosynthesis</keyword>
<evidence type="ECO:0000256" key="4">
    <source>
        <dbReference type="ARBA" id="ARBA00022605"/>
    </source>
</evidence>
<keyword evidence="8 14" id="KW-0560">Oxidoreductase</keyword>
<keyword evidence="6 14" id="KW-0378">Hydrolase</keyword>
<dbReference type="PROSITE" id="PS00767">
    <property type="entry name" value="THF_DHG_CYH_2"/>
    <property type="match status" value="1"/>
</dbReference>
<dbReference type="InterPro" id="IPR020630">
    <property type="entry name" value="THF_DH/CycHdrlase_cat_dom"/>
</dbReference>
<keyword evidence="5" id="KW-0658">Purine biosynthesis</keyword>
<dbReference type="SUPFAM" id="SSF53223">
    <property type="entry name" value="Aminoacid dehydrogenase-like, N-terminal domain"/>
    <property type="match status" value="1"/>
</dbReference>
<evidence type="ECO:0000256" key="7">
    <source>
        <dbReference type="ARBA" id="ARBA00022857"/>
    </source>
</evidence>
<dbReference type="PANTHER" id="PTHR48099:SF5">
    <property type="entry name" value="C-1-TETRAHYDROFOLATE SYNTHASE, CYTOPLASMIC"/>
    <property type="match status" value="1"/>
</dbReference>
<dbReference type="Pfam" id="PF00763">
    <property type="entry name" value="THF_DHG_CYH"/>
    <property type="match status" value="1"/>
</dbReference>
<dbReference type="PANTHER" id="PTHR48099">
    <property type="entry name" value="C-1-TETRAHYDROFOLATE SYNTHASE, CYTOPLASMIC-RELATED"/>
    <property type="match status" value="1"/>
</dbReference>
<evidence type="ECO:0000256" key="3">
    <source>
        <dbReference type="ARBA" id="ARBA00022563"/>
    </source>
</evidence>
<dbReference type="AlphaFoldDB" id="A0A1W1D455"/>
<evidence type="ECO:0000313" key="14">
    <source>
        <dbReference type="EMBL" id="SFV75389.1"/>
    </source>
</evidence>
<dbReference type="InterPro" id="IPR000672">
    <property type="entry name" value="THF_DH/CycHdrlase"/>
</dbReference>
<evidence type="ECO:0000256" key="2">
    <source>
        <dbReference type="ARBA" id="ARBA00011738"/>
    </source>
</evidence>
<evidence type="ECO:0000256" key="11">
    <source>
        <dbReference type="ARBA" id="ARBA00023268"/>
    </source>
</evidence>
<evidence type="ECO:0000256" key="6">
    <source>
        <dbReference type="ARBA" id="ARBA00022801"/>
    </source>
</evidence>
<reference evidence="14" key="1">
    <citation type="submission" date="2016-10" db="EMBL/GenBank/DDBJ databases">
        <authorList>
            <person name="de Groot N.N."/>
        </authorList>
    </citation>
    <scope>NUCLEOTIDE SEQUENCE</scope>
</reference>
<dbReference type="NCBIfam" id="NF010787">
    <property type="entry name" value="PRK14191.1"/>
    <property type="match status" value="1"/>
</dbReference>
<proteinExistence type="inferred from homology"/>
<dbReference type="CDD" id="cd01080">
    <property type="entry name" value="NAD_bind_m-THF_DH_Cyclohyd"/>
    <property type="match status" value="1"/>
</dbReference>
<comment type="subunit">
    <text evidence="2">Homodimer.</text>
</comment>
<dbReference type="InterPro" id="IPR046346">
    <property type="entry name" value="Aminoacid_DH-like_N_sf"/>
</dbReference>
<dbReference type="EC" id="1.5.1.5" evidence="14"/>
<evidence type="ECO:0000256" key="8">
    <source>
        <dbReference type="ARBA" id="ARBA00023002"/>
    </source>
</evidence>
<dbReference type="InterPro" id="IPR020867">
    <property type="entry name" value="THF_DH/CycHdrlase_CS"/>
</dbReference>
<keyword evidence="4" id="KW-0028">Amino-acid biosynthesis</keyword>
<dbReference type="GO" id="GO:0009086">
    <property type="term" value="P:methionine biosynthetic process"/>
    <property type="evidence" value="ECO:0007669"/>
    <property type="project" value="UniProtKB-KW"/>
</dbReference>
<sequence length="295" mass="32034">MAKNSQYEVDMQILDGKALSLKIEKNISAEVEVLKKEKNVVPGLAVVLVGQDPASATYVNMKKKACDRVGFYSITHEMPEDISQEAIENTIKMMNENPNIDGILIQLPLPSHIDTIKLLELIAPHKDVDGFHPYNVGRLNTGLDGFVPCTPLGVMELLKEYDIDVKGKNCVVVGASNIVGKPMAALLLNANATVEICHIFTDDLKKHTLNADIILVGVGVINLIKEDMVKDGTIIVDIGINKREDGKLVGDVDFENVSKKCSYITPVPGGVGPMTIAMLLSNTLKAAKLNHNVDL</sequence>
<dbReference type="PRINTS" id="PR00085">
    <property type="entry name" value="THFDHDRGNASE"/>
</dbReference>
<feature type="domain" description="Tetrahydrofolate dehydrogenase/cyclohydrolase NAD(P)-binding" evidence="13">
    <location>
        <begin position="148"/>
        <end position="289"/>
    </location>
</feature>